<dbReference type="Gene3D" id="3.40.630.10">
    <property type="entry name" value="Zn peptidases"/>
    <property type="match status" value="1"/>
</dbReference>
<feature type="domain" description="Peptidase M20 dimerisation" evidence="1">
    <location>
        <begin position="190"/>
        <end position="281"/>
    </location>
</feature>
<evidence type="ECO:0000313" key="2">
    <source>
        <dbReference type="EMBL" id="ODG93466.1"/>
    </source>
</evidence>
<organism evidence="2 3">
    <name type="scientific">Gottfriedia luciferensis</name>
    <dbReference type="NCBI Taxonomy" id="178774"/>
    <lineage>
        <taxon>Bacteria</taxon>
        <taxon>Bacillati</taxon>
        <taxon>Bacillota</taxon>
        <taxon>Bacilli</taxon>
        <taxon>Bacillales</taxon>
        <taxon>Bacillaceae</taxon>
        <taxon>Gottfriedia</taxon>
    </lineage>
</organism>
<proteinExistence type="predicted"/>
<dbReference type="Gene3D" id="3.30.70.360">
    <property type="match status" value="1"/>
</dbReference>
<dbReference type="PANTHER" id="PTHR11014">
    <property type="entry name" value="PEPTIDASE M20 FAMILY MEMBER"/>
    <property type="match status" value="1"/>
</dbReference>
<dbReference type="Pfam" id="PF01546">
    <property type="entry name" value="Peptidase_M20"/>
    <property type="match status" value="1"/>
</dbReference>
<dbReference type="InterPro" id="IPR002933">
    <property type="entry name" value="Peptidase_M20"/>
</dbReference>
<dbReference type="RefSeq" id="WP_069032529.1">
    <property type="nucleotide sequence ID" value="NZ_MDKC01000002.1"/>
</dbReference>
<dbReference type="SUPFAM" id="SSF55031">
    <property type="entry name" value="Bacterial exopeptidase dimerisation domain"/>
    <property type="match status" value="1"/>
</dbReference>
<dbReference type="SUPFAM" id="SSF53187">
    <property type="entry name" value="Zn-dependent exopeptidases"/>
    <property type="match status" value="1"/>
</dbReference>
<name>A0ABX2ZUK0_9BACI</name>
<protein>
    <submittedName>
        <fullName evidence="2">N-acyl-L-amino acid amidohydrolase</fullName>
    </submittedName>
</protein>
<dbReference type="InterPro" id="IPR011650">
    <property type="entry name" value="Peptidase_M20_dimer"/>
</dbReference>
<dbReference type="InterPro" id="IPR036264">
    <property type="entry name" value="Bact_exopeptidase_dim_dom"/>
</dbReference>
<comment type="caution">
    <text evidence="2">The sequence shown here is derived from an EMBL/GenBank/DDBJ whole genome shotgun (WGS) entry which is preliminary data.</text>
</comment>
<sequence length="394" mass="43543">MKSLENVEFKAEISKEKLVQWRRHLHKYPELSFQEEKTSQFVFDTLQSFGNLELSRPTKYSVMARLVGGKPGKTLAIRADMDALPIVEENRFEFASTVPGVMHACGHDGHTAILLGAAEILAKHKNEISGEIRFLFQHAEEQYPGGAEEMVQAGVMNGVDYVIGLHLMSGLEVGKIGIVYGPMMAAPDAFHITIKGKGGHAAHPEDTVDSIAIGAQIITNLQHIVSRKTDAFAQRVLSVTQFHAGTADNIIPEIAEIVGTVRCFDEKLRYDAEVRIEQIVKGICEAHGASYSCHYRYGYRPVINHDDVTKVVEQTAIEEYGNESISYIKPSMGGEDFSAFLQKTDGCFFKIGSGSVDSESTFPHHHPRFTIDEESLVIGVNMFLNAACNLLSKE</sequence>
<evidence type="ECO:0000313" key="3">
    <source>
        <dbReference type="Proteomes" id="UP000094580"/>
    </source>
</evidence>
<dbReference type="EMBL" id="MDKC01000002">
    <property type="protein sequence ID" value="ODG93466.1"/>
    <property type="molecule type" value="Genomic_DNA"/>
</dbReference>
<keyword evidence="3" id="KW-1185">Reference proteome</keyword>
<gene>
    <name evidence="2" type="ORF">BED47_04050</name>
</gene>
<dbReference type="PANTHER" id="PTHR11014:SF63">
    <property type="entry name" value="METALLOPEPTIDASE, PUTATIVE (AFU_ORTHOLOGUE AFUA_6G09600)-RELATED"/>
    <property type="match status" value="1"/>
</dbReference>
<dbReference type="Pfam" id="PF07687">
    <property type="entry name" value="M20_dimer"/>
    <property type="match status" value="1"/>
</dbReference>
<dbReference type="NCBIfam" id="TIGR01891">
    <property type="entry name" value="amidohydrolases"/>
    <property type="match status" value="1"/>
</dbReference>
<reference evidence="2 3" key="1">
    <citation type="submission" date="2016-07" db="EMBL/GenBank/DDBJ databases">
        <authorList>
            <person name="Townsley L."/>
            <person name="Shank E.A."/>
        </authorList>
    </citation>
    <scope>NUCLEOTIDE SEQUENCE [LARGE SCALE GENOMIC DNA]</scope>
    <source>
        <strain evidence="2 3">CH01</strain>
    </source>
</reference>
<dbReference type="Proteomes" id="UP000094580">
    <property type="component" value="Unassembled WGS sequence"/>
</dbReference>
<accession>A0ABX2ZUK0</accession>
<evidence type="ECO:0000259" key="1">
    <source>
        <dbReference type="Pfam" id="PF07687"/>
    </source>
</evidence>
<dbReference type="PIRSF" id="PIRSF005962">
    <property type="entry name" value="Pept_M20D_amidohydro"/>
    <property type="match status" value="1"/>
</dbReference>
<dbReference type="InterPro" id="IPR017439">
    <property type="entry name" value="Amidohydrolase"/>
</dbReference>